<accession>A0A502HGD9</accession>
<name>A0A502HGD9_9PSED</name>
<evidence type="ECO:0000313" key="2">
    <source>
        <dbReference type="EMBL" id="TPG72562.1"/>
    </source>
</evidence>
<evidence type="ECO:0000256" key="1">
    <source>
        <dbReference type="SAM" id="MobiDB-lite"/>
    </source>
</evidence>
<comment type="caution">
    <text evidence="2">The sequence shown here is derived from an EMBL/GenBank/DDBJ whole genome shotgun (WGS) entry which is preliminary data.</text>
</comment>
<reference evidence="2 3" key="1">
    <citation type="journal article" date="2019" name="Environ. Microbiol.">
        <title>Species interactions and distinct microbial communities in high Arctic permafrost affected cryosols are associated with the CH4 and CO2 gas fluxes.</title>
        <authorList>
            <person name="Altshuler I."/>
            <person name="Hamel J."/>
            <person name="Turney S."/>
            <person name="Magnuson E."/>
            <person name="Levesque R."/>
            <person name="Greer C."/>
            <person name="Whyte L.G."/>
        </authorList>
    </citation>
    <scope>NUCLEOTIDE SEQUENCE [LARGE SCALE GENOMIC DNA]</scope>
    <source>
        <strain evidence="2 3">E3</strain>
    </source>
</reference>
<evidence type="ECO:0000313" key="3">
    <source>
        <dbReference type="Proteomes" id="UP000317933"/>
    </source>
</evidence>
<dbReference type="AlphaFoldDB" id="A0A502HGD9"/>
<dbReference type="Proteomes" id="UP000317933">
    <property type="component" value="Unassembled WGS sequence"/>
</dbReference>
<proteinExistence type="predicted"/>
<dbReference type="EMBL" id="RCZE01000017">
    <property type="protein sequence ID" value="TPG72562.1"/>
    <property type="molecule type" value="Genomic_DNA"/>
</dbReference>
<feature type="region of interest" description="Disordered" evidence="1">
    <location>
        <begin position="1"/>
        <end position="22"/>
    </location>
</feature>
<gene>
    <name evidence="2" type="ORF">EAH78_28355</name>
</gene>
<sequence length="64" mass="7814">MWERACSRRRRNNHRSFNISPSHHLLNTNQQLLSAFQQLRQQRRIFIHVTFVLRQVASLMAQRE</sequence>
<organism evidence="2 3">
    <name type="scientific">Pseudomonas arsenicoxydans</name>
    <dbReference type="NCBI Taxonomy" id="702115"/>
    <lineage>
        <taxon>Bacteria</taxon>
        <taxon>Pseudomonadati</taxon>
        <taxon>Pseudomonadota</taxon>
        <taxon>Gammaproteobacteria</taxon>
        <taxon>Pseudomonadales</taxon>
        <taxon>Pseudomonadaceae</taxon>
        <taxon>Pseudomonas</taxon>
    </lineage>
</organism>
<protein>
    <submittedName>
        <fullName evidence="2">Uncharacterized protein</fullName>
    </submittedName>
</protein>